<feature type="compositionally biased region" description="Basic and acidic residues" evidence="6">
    <location>
        <begin position="826"/>
        <end position="847"/>
    </location>
</feature>
<dbReference type="EMBL" id="BSXT01000346">
    <property type="protein sequence ID" value="GMF24936.1"/>
    <property type="molecule type" value="Genomic_DNA"/>
</dbReference>
<feature type="compositionally biased region" description="Polar residues" evidence="6">
    <location>
        <begin position="784"/>
        <end position="794"/>
    </location>
</feature>
<dbReference type="Pfam" id="PF12348">
    <property type="entry name" value="CLASP_N"/>
    <property type="match status" value="1"/>
</dbReference>
<name>A0A9W6U4E3_9STRA</name>
<dbReference type="InterPro" id="IPR058256">
    <property type="entry name" value="WLGC"/>
</dbReference>
<feature type="region of interest" description="Disordered" evidence="6">
    <location>
        <begin position="769"/>
        <end position="925"/>
    </location>
</feature>
<dbReference type="InterPro" id="IPR034085">
    <property type="entry name" value="TOG"/>
</dbReference>
<feature type="region of interest" description="Disordered" evidence="6">
    <location>
        <begin position="716"/>
        <end position="747"/>
    </location>
</feature>
<feature type="compositionally biased region" description="Polar residues" evidence="6">
    <location>
        <begin position="872"/>
        <end position="881"/>
    </location>
</feature>
<dbReference type="GO" id="GO:0000226">
    <property type="term" value="P:microtubule cytoskeleton organization"/>
    <property type="evidence" value="ECO:0007669"/>
    <property type="project" value="TreeGrafter"/>
</dbReference>
<dbReference type="PANTHER" id="PTHR21567">
    <property type="entry name" value="CLASP"/>
    <property type="match status" value="1"/>
</dbReference>
<feature type="compositionally biased region" description="Low complexity" evidence="6">
    <location>
        <begin position="1671"/>
        <end position="1696"/>
    </location>
</feature>
<feature type="compositionally biased region" description="Basic and acidic residues" evidence="6">
    <location>
        <begin position="882"/>
        <end position="919"/>
    </location>
</feature>
<feature type="transmembrane region" description="Helical" evidence="7">
    <location>
        <begin position="1958"/>
        <end position="1980"/>
    </location>
</feature>
<feature type="compositionally biased region" description="Basic and acidic residues" evidence="6">
    <location>
        <begin position="1532"/>
        <end position="1543"/>
    </location>
</feature>
<feature type="compositionally biased region" description="Low complexity" evidence="6">
    <location>
        <begin position="859"/>
        <end position="871"/>
    </location>
</feature>
<dbReference type="GO" id="GO:0031110">
    <property type="term" value="P:regulation of microtubule polymerization or depolymerization"/>
    <property type="evidence" value="ECO:0007669"/>
    <property type="project" value="UniProtKB-ARBA"/>
</dbReference>
<feature type="compositionally biased region" description="Basic and acidic residues" evidence="6">
    <location>
        <begin position="1832"/>
        <end position="1848"/>
    </location>
</feature>
<dbReference type="SUPFAM" id="SSF52058">
    <property type="entry name" value="L domain-like"/>
    <property type="match status" value="1"/>
</dbReference>
<dbReference type="Pfam" id="PF26605">
    <property type="entry name" value="WLGC"/>
    <property type="match status" value="1"/>
</dbReference>
<evidence type="ECO:0000256" key="5">
    <source>
        <dbReference type="PROSITE-ProRule" id="PRU00103"/>
    </source>
</evidence>
<keyword evidence="4" id="KW-0206">Cytoskeleton</keyword>
<feature type="transmembrane region" description="Helical" evidence="7">
    <location>
        <begin position="1912"/>
        <end position="1937"/>
    </location>
</feature>
<keyword evidence="10" id="KW-1185">Reference proteome</keyword>
<protein>
    <submittedName>
        <fullName evidence="9">Unnamed protein product</fullName>
    </submittedName>
</protein>
<reference evidence="9" key="1">
    <citation type="submission" date="2023-04" db="EMBL/GenBank/DDBJ databases">
        <title>Phytophthora fragariaefolia NBRC 109709.</title>
        <authorList>
            <person name="Ichikawa N."/>
            <person name="Sato H."/>
            <person name="Tonouchi N."/>
        </authorList>
    </citation>
    <scope>NUCLEOTIDE SEQUENCE</scope>
    <source>
        <strain evidence="9">NBRC 109709</strain>
    </source>
</reference>
<accession>A0A9W6U4E3</accession>
<dbReference type="InterPro" id="IPR032675">
    <property type="entry name" value="LRR_dom_sf"/>
</dbReference>
<feature type="region of interest" description="Disordered" evidence="6">
    <location>
        <begin position="320"/>
        <end position="356"/>
    </location>
</feature>
<feature type="region of interest" description="Disordered" evidence="6">
    <location>
        <begin position="1277"/>
        <end position="1326"/>
    </location>
</feature>
<dbReference type="InterPro" id="IPR011989">
    <property type="entry name" value="ARM-like"/>
</dbReference>
<dbReference type="SMART" id="SM01349">
    <property type="entry name" value="TOG"/>
    <property type="match status" value="2"/>
</dbReference>
<keyword evidence="3" id="KW-0677">Repeat</keyword>
<proteinExistence type="predicted"/>
<feature type="compositionally biased region" description="Basic and acidic residues" evidence="6">
    <location>
        <begin position="1580"/>
        <end position="1590"/>
    </location>
</feature>
<dbReference type="Gene3D" id="1.25.10.10">
    <property type="entry name" value="Leucine-rich Repeat Variant"/>
    <property type="match status" value="4"/>
</dbReference>
<dbReference type="InterPro" id="IPR016024">
    <property type="entry name" value="ARM-type_fold"/>
</dbReference>
<feature type="compositionally biased region" description="Acidic residues" evidence="6">
    <location>
        <begin position="1544"/>
        <end position="1553"/>
    </location>
</feature>
<feature type="compositionally biased region" description="Low complexity" evidence="6">
    <location>
        <begin position="331"/>
        <end position="350"/>
    </location>
</feature>
<comment type="subcellular location">
    <subcellularLocation>
        <location evidence="1">Cytoplasm</location>
        <location evidence="1">Cytoskeleton</location>
    </subcellularLocation>
</comment>
<feature type="domain" description="TOG" evidence="8">
    <location>
        <begin position="1318"/>
        <end position="1546"/>
    </location>
</feature>
<evidence type="ECO:0000256" key="6">
    <source>
        <dbReference type="SAM" id="MobiDB-lite"/>
    </source>
</evidence>
<feature type="repeat" description="HEAT" evidence="5">
    <location>
        <begin position="1483"/>
        <end position="1520"/>
    </location>
</feature>
<dbReference type="OrthoDB" id="63891at2759"/>
<evidence type="ECO:0000313" key="9">
    <source>
        <dbReference type="EMBL" id="GMF24936.1"/>
    </source>
</evidence>
<evidence type="ECO:0000256" key="7">
    <source>
        <dbReference type="SAM" id="Phobius"/>
    </source>
</evidence>
<evidence type="ECO:0000256" key="3">
    <source>
        <dbReference type="ARBA" id="ARBA00022737"/>
    </source>
</evidence>
<feature type="compositionally biased region" description="Polar residues" evidence="6">
    <location>
        <begin position="1788"/>
        <end position="1803"/>
    </location>
</feature>
<dbReference type="InterPro" id="IPR021133">
    <property type="entry name" value="HEAT_type_2"/>
</dbReference>
<feature type="compositionally biased region" description="Low complexity" evidence="6">
    <location>
        <begin position="1617"/>
        <end position="1626"/>
    </location>
</feature>
<feature type="compositionally biased region" description="Low complexity" evidence="6">
    <location>
        <begin position="1304"/>
        <end position="1317"/>
    </location>
</feature>
<feature type="compositionally biased region" description="Polar residues" evidence="6">
    <location>
        <begin position="803"/>
        <end position="821"/>
    </location>
</feature>
<dbReference type="Gene3D" id="3.80.10.10">
    <property type="entry name" value="Ribonuclease Inhibitor"/>
    <property type="match status" value="1"/>
</dbReference>
<sequence length="2308" mass="255445">MPVIACTHELKLIQSLLLNGPVLVTANAEHPAHSVEAHCDFLTLPTERNYNSLAFMDPPHTETSVDTLVYQLEDDDTNVRWNTLQKLRRIAAVETSHFPVRNTRRFLQCVRRRIVGEEDPHVAIEALRLLGDVMTSLGDNVDQILSSILPHLIPNLPRMLKSREPAGDSQVEADTLQEEMFQVFRKYTVVTNDLQAVADLLVNIGLGNGHGSVREASLFVLMRLLDERFQKRTMAARGESTRNAIGRGDKALIIALVQAIIPEMEDSNDTVVVAAEESIAKLQSYWGNTFSSDIMKFLSSEDKRTLAEHREPIEEFLRVCSIPPPSPRQPSRPNSATASSSSEIHENLSSTLSPSKVHPLNTSDQLRFGFLKADIATTLMTNTSNSNADWKKRSAAVEKLYAACKLVDTGILCGLTGEERVKRVDELEDLFDILVRLTQDVDVHIVKRALQITQIIFRKLDPPRHHDHESRQNDDNIEETLRKGQKNPAFYMTKMLAPMVEISANFAGDDDEIEGFVYALLGQVFESGSVDVSVIEQVLSKTSLRHRRAQVREEGIKVWMVLLLIANREGLLPANYAPSESLVQMLGRLLGDTNTRVRDLAFEAAAVTMTSCHCNIYALVEAFVDDEYVAERIDWAALRARLRRKHIPELRSNSTLRLKATGIFGNADSSSVSRSVASVEQSLDGVSELRMMMSNDESVMHKSYYDDNFSVELERRTQGKPKAGGSLSDRSYFDQQKPDKDGSASCREILNEGPTMVDIGEKLSSLRKKVDQLRQPRTKRVRRPNSQENVVTNIDQERDNVTNKKSQTLPRSKSSPEQTAFNPADEADHQTRIKELKPYHPLRDKRVQPSRIAVAFPASDTSTSSPTPHSPQHLQSLQSEARNYEDRPLKSKFIERQKELEGDAEKLSSSHPSPDERPIRPMANSGDPAQIYLNFGDEDSGDVDNNEMRSAKKQNSERLMTLATRKRLEAKAKQDAQACIPTMVTSPESSKAHESDTHKPWKKSTKSTGVGEVGTITRPSCKQEPRYLELHEITPLINPKQDLGKVLTQLQSDDWETNFDALSTVRRLATHHSGMIDSSKVHAIVVSILKQVPNLRSSVSKNALLALESMCAAFSRTMDSEVENIVPVLLKRCADSNTFVCESAAASLHTVVLKCSTSRVISALGSHVSSKSSLIRREVARGMHALILSQGESIHASKDMPSIFQLVGRCLEDSNNEVRNIAKQSVLYLHIKQRMTGERIKRYLPAAAQTKVDSVLSGKTGYAPPVLPMPLSEIEVSSEPPVSKDRGMIAAPTRAKKSTKPLSRRTSPPTSSNGTRSNIDTDELSRLETNLGSSNWKDRFDALNETTNFIYNNASALVESGQMLNLFDQLIKRLDDGNAKVNVLALESMNKIVPALGAGMEQVLSNLVPAITKNLANSRTSSLAHSVVQQLCAHADNRSLCQQFAIQARCSNSRVLPVLLDTLAQLTTQSVDDKSNYVLTRHVLPLSLDLLKEAKSGVREANSRLLRELRRALGSAAVASAASRLSSTQQDKLTEEQETHVEMEASEEKEEEQTENKEKEEEETEKEEKDDGQEAETVANEEKEQEKQTEENEQQLQVKAPVKTATPGAEKMPKQGAADPAPASKSAAKRKLEDPSANEQETAKKPRASVPVKTAASWSAKKVTKTKEFSFARPTASSARRTAAVAADHANAKAKVVPPPAHKPVRAHTPQRASMPAPKTPATPGADKTSRPHFAYTPYTGPLPPLSVESSFAPKNSHVLDRGARTASPAKTKLAPAGRKPRPASVKKTPSQSTSGKENNGVNTDRGADTNPASSSKAYRTPVKSSTGSVVSKEENRSAFKEKVKDQRSLAVKAARSSPISTPAASEDPAAARSAHDTALHIDVEACEPSQRRMWRRPSKPRQVQIQWYQSWTFALVLVVVLVICLSWTCWLVLLTITPNDTINFVMRTKDLDNGSFWLLHVWLKFIDLALQEFMLYQILEAGFPIPLVAACTVMVVWNAISVFALVYAPSPPSQIVEALVDFIALVFTHTTTLPEWTAQLTDLEFLHIEGKSRNLSLTSLPHGLFDNMNKLTFIHLGAHEILPILPDVGGLTNLRSITMARLNTISVLPADFDQLEHLEIVTALAMSLVTFPDLTRSRRTLKGLVIDPSVMCCNGFLQTCNLTSVTCGNHHGFEDPSQLSCLPSELSATPRMLEIFGAFNSTVCVNQHGPPPPKPGDAMNLSKPIFPRPPPDWDPDRDLEQNMRQCNGILFQQCNKNSSPGICYSDRFMPISCLDDPNIIQLRRLQIQADIGPKCNPKHESWLGCSL</sequence>
<evidence type="ECO:0000313" key="10">
    <source>
        <dbReference type="Proteomes" id="UP001165121"/>
    </source>
</evidence>
<dbReference type="GO" id="GO:0008017">
    <property type="term" value="F:microtubule binding"/>
    <property type="evidence" value="ECO:0007669"/>
    <property type="project" value="TreeGrafter"/>
</dbReference>
<evidence type="ECO:0000256" key="1">
    <source>
        <dbReference type="ARBA" id="ARBA00004245"/>
    </source>
</evidence>
<keyword evidence="2" id="KW-0963">Cytoplasm</keyword>
<evidence type="ECO:0000256" key="2">
    <source>
        <dbReference type="ARBA" id="ARBA00022490"/>
    </source>
</evidence>
<feature type="transmembrane region" description="Helical" evidence="7">
    <location>
        <begin position="1986"/>
        <end position="2009"/>
    </location>
</feature>
<feature type="region of interest" description="Disordered" evidence="6">
    <location>
        <begin position="1519"/>
        <end position="1872"/>
    </location>
</feature>
<dbReference type="GO" id="GO:1902903">
    <property type="term" value="P:regulation of supramolecular fiber organization"/>
    <property type="evidence" value="ECO:0007669"/>
    <property type="project" value="UniProtKB-ARBA"/>
</dbReference>
<dbReference type="PROSITE" id="PS50077">
    <property type="entry name" value="HEAT_REPEAT"/>
    <property type="match status" value="1"/>
</dbReference>
<dbReference type="SUPFAM" id="SSF48371">
    <property type="entry name" value="ARM repeat"/>
    <property type="match status" value="2"/>
</dbReference>
<evidence type="ECO:0000256" key="4">
    <source>
        <dbReference type="ARBA" id="ARBA00023212"/>
    </source>
</evidence>
<gene>
    <name evidence="9" type="ORF">Pfra01_000432900</name>
</gene>
<feature type="domain" description="TOG" evidence="8">
    <location>
        <begin position="1035"/>
        <end position="1266"/>
    </location>
</feature>
<feature type="compositionally biased region" description="Basic and acidic residues" evidence="6">
    <location>
        <begin position="990"/>
        <end position="999"/>
    </location>
</feature>
<dbReference type="PANTHER" id="PTHR21567:SF87">
    <property type="entry name" value="CRESCERIN-LIKE PROTEIN CHE-12"/>
    <property type="match status" value="1"/>
</dbReference>
<keyword evidence="7" id="KW-1133">Transmembrane helix</keyword>
<feature type="compositionally biased region" description="Low complexity" evidence="6">
    <location>
        <begin position="1863"/>
        <end position="1872"/>
    </location>
</feature>
<dbReference type="InterPro" id="IPR024395">
    <property type="entry name" value="CLASP_N_dom"/>
</dbReference>
<comment type="caution">
    <text evidence="9">The sequence shown here is derived from an EMBL/GenBank/DDBJ whole genome shotgun (WGS) entry which is preliminary data.</text>
</comment>
<feature type="compositionally biased region" description="Basic residues" evidence="6">
    <location>
        <begin position="1294"/>
        <end position="1303"/>
    </location>
</feature>
<feature type="compositionally biased region" description="Polar residues" evidence="6">
    <location>
        <begin position="1811"/>
        <end position="1830"/>
    </location>
</feature>
<keyword evidence="7" id="KW-0812">Transmembrane</keyword>
<dbReference type="Proteomes" id="UP001165121">
    <property type="component" value="Unassembled WGS sequence"/>
</dbReference>
<evidence type="ECO:0000259" key="8">
    <source>
        <dbReference type="SMART" id="SM01349"/>
    </source>
</evidence>
<feature type="region of interest" description="Disordered" evidence="6">
    <location>
        <begin position="984"/>
        <end position="1017"/>
    </location>
</feature>
<keyword evidence="7" id="KW-0472">Membrane</keyword>
<organism evidence="9 10">
    <name type="scientific">Phytophthora fragariaefolia</name>
    <dbReference type="NCBI Taxonomy" id="1490495"/>
    <lineage>
        <taxon>Eukaryota</taxon>
        <taxon>Sar</taxon>
        <taxon>Stramenopiles</taxon>
        <taxon>Oomycota</taxon>
        <taxon>Peronosporomycetes</taxon>
        <taxon>Peronosporales</taxon>
        <taxon>Peronosporaceae</taxon>
        <taxon>Phytophthora</taxon>
    </lineage>
</organism>
<dbReference type="GO" id="GO:0005881">
    <property type="term" value="C:cytoplasmic microtubule"/>
    <property type="evidence" value="ECO:0007669"/>
    <property type="project" value="TreeGrafter"/>
</dbReference>
<feature type="compositionally biased region" description="Acidic residues" evidence="6">
    <location>
        <begin position="1560"/>
        <end position="1574"/>
    </location>
</feature>